<proteinExistence type="predicted"/>
<dbReference type="EMBL" id="KQ417975">
    <property type="protein sequence ID" value="KOF89463.1"/>
    <property type="molecule type" value="Genomic_DNA"/>
</dbReference>
<evidence type="ECO:0000313" key="1">
    <source>
        <dbReference type="EMBL" id="KOF89463.1"/>
    </source>
</evidence>
<gene>
    <name evidence="1" type="ORF">OCBIM_22013026mg</name>
</gene>
<sequence length="122" mass="14148">MIHLVLTQGLEASSLTVIRSGWLFSDIIHNYTSTVELVFIYPLLNLSANLSSAVFPTLYGLSCLLIYQNLYHHHHHYPTSFDDWWNANLHLQKCFSGKCMANDNLIFLIRYKANYSKARRLN</sequence>
<name>A0A0L8HJN3_OCTBM</name>
<reference evidence="1" key="1">
    <citation type="submission" date="2015-07" db="EMBL/GenBank/DDBJ databases">
        <title>MeaNS - Measles Nucleotide Surveillance Program.</title>
        <authorList>
            <person name="Tran T."/>
            <person name="Druce J."/>
        </authorList>
    </citation>
    <scope>NUCLEOTIDE SEQUENCE</scope>
    <source>
        <strain evidence="1">UCB-OBI-ISO-001</strain>
        <tissue evidence="1">Gonad</tissue>
    </source>
</reference>
<organism evidence="1">
    <name type="scientific">Octopus bimaculoides</name>
    <name type="common">California two-spotted octopus</name>
    <dbReference type="NCBI Taxonomy" id="37653"/>
    <lineage>
        <taxon>Eukaryota</taxon>
        <taxon>Metazoa</taxon>
        <taxon>Spiralia</taxon>
        <taxon>Lophotrochozoa</taxon>
        <taxon>Mollusca</taxon>
        <taxon>Cephalopoda</taxon>
        <taxon>Coleoidea</taxon>
        <taxon>Octopodiformes</taxon>
        <taxon>Octopoda</taxon>
        <taxon>Incirrata</taxon>
        <taxon>Octopodidae</taxon>
        <taxon>Octopus</taxon>
    </lineage>
</organism>
<accession>A0A0L8HJN3</accession>
<dbReference type="AlphaFoldDB" id="A0A0L8HJN3"/>
<protein>
    <submittedName>
        <fullName evidence="1">Uncharacterized protein</fullName>
    </submittedName>
</protein>